<dbReference type="InterPro" id="IPR039697">
    <property type="entry name" value="Alcohol_dehydrogenase_Fe"/>
</dbReference>
<evidence type="ECO:0000259" key="4">
    <source>
        <dbReference type="Pfam" id="PF00465"/>
    </source>
</evidence>
<gene>
    <name evidence="6" type="ORF">ACFFIX_16340</name>
</gene>
<dbReference type="Gene3D" id="3.40.50.1970">
    <property type="match status" value="1"/>
</dbReference>
<keyword evidence="7" id="KW-1185">Reference proteome</keyword>
<name>A0ABV6GJC3_9BACI</name>
<dbReference type="InterPro" id="IPR001670">
    <property type="entry name" value="ADH_Fe/GldA"/>
</dbReference>
<dbReference type="InterPro" id="IPR018211">
    <property type="entry name" value="ADH_Fe_CS"/>
</dbReference>
<dbReference type="RefSeq" id="WP_378935866.1">
    <property type="nucleotide sequence ID" value="NZ_JBHLVO010000015.1"/>
</dbReference>
<accession>A0ABV6GJC3</accession>
<feature type="domain" description="Fe-containing alcohol dehydrogenase-like C-terminal" evidence="5">
    <location>
        <begin position="190"/>
        <end position="380"/>
    </location>
</feature>
<evidence type="ECO:0000256" key="3">
    <source>
        <dbReference type="ARBA" id="ARBA00023027"/>
    </source>
</evidence>
<protein>
    <submittedName>
        <fullName evidence="6">Iron-containing alcohol dehydrogenase</fullName>
    </submittedName>
</protein>
<proteinExistence type="inferred from homology"/>
<sequence length="397" mass="42661">MSHSFEFIPQTRIAFGIDRSLMIGSDVKDISGENKVVLVTDPGVINVGLAEIVIKALEKEGIDTRVFSNVQSDPTAASIDEAAEIIRSFDAKCVIGLGGGSSMDVAKMAALVAGDRHPAMHYALMKNPFAPKIVKTIMLPTTSGTGAEVTSTVVFSTDEKRKVWGWAADMLPDLAILEPRFTTALPNFLTAATTLDALVHAIEAYAGKRSNLLIETLSLQAIRLIAQNLEIALRTPDDLEARGKLAFAATLAGMAIEHGGTGIAHCIGHALGTLGRIHHGRAVSIALKATYHWNVEAAIEIHAEIARALGVKEEGLTETELALAGCNEFNRLVEISGLTVSLKEDHLSETEIERFVEIMLSEENAPMRLNNCRLATKEELGMFAKEILTTSEVGVTK</sequence>
<dbReference type="Pfam" id="PF00465">
    <property type="entry name" value="Fe-ADH"/>
    <property type="match status" value="1"/>
</dbReference>
<comment type="similarity">
    <text evidence="1">Belongs to the iron-containing alcohol dehydrogenase family.</text>
</comment>
<evidence type="ECO:0000259" key="5">
    <source>
        <dbReference type="Pfam" id="PF25137"/>
    </source>
</evidence>
<dbReference type="PANTHER" id="PTHR11496:SF102">
    <property type="entry name" value="ALCOHOL DEHYDROGENASE 4"/>
    <property type="match status" value="1"/>
</dbReference>
<evidence type="ECO:0000256" key="2">
    <source>
        <dbReference type="ARBA" id="ARBA00023002"/>
    </source>
</evidence>
<keyword evidence="2" id="KW-0560">Oxidoreductase</keyword>
<comment type="caution">
    <text evidence="6">The sequence shown here is derived from an EMBL/GenBank/DDBJ whole genome shotgun (WGS) entry which is preliminary data.</text>
</comment>
<dbReference type="SUPFAM" id="SSF56796">
    <property type="entry name" value="Dehydroquinate synthase-like"/>
    <property type="match status" value="1"/>
</dbReference>
<evidence type="ECO:0000313" key="6">
    <source>
        <dbReference type="EMBL" id="MFC0272997.1"/>
    </source>
</evidence>
<evidence type="ECO:0000256" key="1">
    <source>
        <dbReference type="ARBA" id="ARBA00007358"/>
    </source>
</evidence>
<feature type="domain" description="Alcohol dehydrogenase iron-type/glycerol dehydrogenase GldA" evidence="4">
    <location>
        <begin position="11"/>
        <end position="179"/>
    </location>
</feature>
<evidence type="ECO:0000313" key="7">
    <source>
        <dbReference type="Proteomes" id="UP001589854"/>
    </source>
</evidence>
<dbReference type="CDD" id="cd14863">
    <property type="entry name" value="Fe-ADH-like"/>
    <property type="match status" value="1"/>
</dbReference>
<dbReference type="PANTHER" id="PTHR11496">
    <property type="entry name" value="ALCOHOL DEHYDROGENASE"/>
    <property type="match status" value="1"/>
</dbReference>
<dbReference type="EMBL" id="JBHLVO010000015">
    <property type="protein sequence ID" value="MFC0272997.1"/>
    <property type="molecule type" value="Genomic_DNA"/>
</dbReference>
<dbReference type="Proteomes" id="UP001589854">
    <property type="component" value="Unassembled WGS sequence"/>
</dbReference>
<reference evidence="6 7" key="1">
    <citation type="submission" date="2024-09" db="EMBL/GenBank/DDBJ databases">
        <authorList>
            <person name="Sun Q."/>
            <person name="Mori K."/>
        </authorList>
    </citation>
    <scope>NUCLEOTIDE SEQUENCE [LARGE SCALE GENOMIC DNA]</scope>
    <source>
        <strain evidence="6 7">CCM 7228</strain>
    </source>
</reference>
<dbReference type="Pfam" id="PF25137">
    <property type="entry name" value="ADH_Fe_C"/>
    <property type="match status" value="1"/>
</dbReference>
<dbReference type="Gene3D" id="1.20.1090.10">
    <property type="entry name" value="Dehydroquinate synthase-like - alpha domain"/>
    <property type="match status" value="1"/>
</dbReference>
<organism evidence="6 7">
    <name type="scientific">Metabacillus herbersteinensis</name>
    <dbReference type="NCBI Taxonomy" id="283816"/>
    <lineage>
        <taxon>Bacteria</taxon>
        <taxon>Bacillati</taxon>
        <taxon>Bacillota</taxon>
        <taxon>Bacilli</taxon>
        <taxon>Bacillales</taxon>
        <taxon>Bacillaceae</taxon>
        <taxon>Metabacillus</taxon>
    </lineage>
</organism>
<dbReference type="PROSITE" id="PS00913">
    <property type="entry name" value="ADH_IRON_1"/>
    <property type="match status" value="1"/>
</dbReference>
<dbReference type="InterPro" id="IPR056798">
    <property type="entry name" value="ADH_Fe_C"/>
</dbReference>
<keyword evidence="3" id="KW-0520">NAD</keyword>